<accession>A0A165M969</accession>
<evidence type="ECO:0000313" key="3">
    <source>
        <dbReference type="Proteomes" id="UP000076727"/>
    </source>
</evidence>
<proteinExistence type="predicted"/>
<keyword evidence="1" id="KW-0732">Signal</keyword>
<evidence type="ECO:0000313" key="2">
    <source>
        <dbReference type="EMBL" id="KZT65383.1"/>
    </source>
</evidence>
<gene>
    <name evidence="2" type="ORF">DAEQUDRAFT_526191</name>
</gene>
<organism evidence="2 3">
    <name type="scientific">Daedalea quercina L-15889</name>
    <dbReference type="NCBI Taxonomy" id="1314783"/>
    <lineage>
        <taxon>Eukaryota</taxon>
        <taxon>Fungi</taxon>
        <taxon>Dikarya</taxon>
        <taxon>Basidiomycota</taxon>
        <taxon>Agaricomycotina</taxon>
        <taxon>Agaricomycetes</taxon>
        <taxon>Polyporales</taxon>
        <taxon>Fomitopsis</taxon>
    </lineage>
</organism>
<protein>
    <submittedName>
        <fullName evidence="2">Uncharacterized protein</fullName>
    </submittedName>
</protein>
<sequence>MKLIFIATVLAAFASHLTAATNAHPYGMAGSAESTEGLHLWFHRYSYAIFDTSQISHFAPYVLIRRRSLHRALIVCSTLEAQYQQYREYPCLVLGRCWLAMYW</sequence>
<reference evidence="2 3" key="1">
    <citation type="journal article" date="2016" name="Mol. Biol. Evol.">
        <title>Comparative Genomics of Early-Diverging Mushroom-Forming Fungi Provides Insights into the Origins of Lignocellulose Decay Capabilities.</title>
        <authorList>
            <person name="Nagy L.G."/>
            <person name="Riley R."/>
            <person name="Tritt A."/>
            <person name="Adam C."/>
            <person name="Daum C."/>
            <person name="Floudas D."/>
            <person name="Sun H."/>
            <person name="Yadav J.S."/>
            <person name="Pangilinan J."/>
            <person name="Larsson K.H."/>
            <person name="Matsuura K."/>
            <person name="Barry K."/>
            <person name="Labutti K."/>
            <person name="Kuo R."/>
            <person name="Ohm R.A."/>
            <person name="Bhattacharya S.S."/>
            <person name="Shirouzu T."/>
            <person name="Yoshinaga Y."/>
            <person name="Martin F.M."/>
            <person name="Grigoriev I.V."/>
            <person name="Hibbett D.S."/>
        </authorList>
    </citation>
    <scope>NUCLEOTIDE SEQUENCE [LARGE SCALE GENOMIC DNA]</scope>
    <source>
        <strain evidence="2 3">L-15889</strain>
    </source>
</reference>
<name>A0A165M969_9APHY</name>
<dbReference type="Proteomes" id="UP000076727">
    <property type="component" value="Unassembled WGS sequence"/>
</dbReference>
<dbReference type="EMBL" id="KV429106">
    <property type="protein sequence ID" value="KZT65383.1"/>
    <property type="molecule type" value="Genomic_DNA"/>
</dbReference>
<feature type="signal peptide" evidence="1">
    <location>
        <begin position="1"/>
        <end position="19"/>
    </location>
</feature>
<feature type="chain" id="PRO_5007862401" evidence="1">
    <location>
        <begin position="20"/>
        <end position="103"/>
    </location>
</feature>
<evidence type="ECO:0000256" key="1">
    <source>
        <dbReference type="SAM" id="SignalP"/>
    </source>
</evidence>
<dbReference type="AlphaFoldDB" id="A0A165M969"/>
<keyword evidence="3" id="KW-1185">Reference proteome</keyword>